<sequence length="1647" mass="173066">MVAPTPPRPHAQQEESGTVAGPTLTSRALVDMRPAGLPSDQIQRSAVVFMDSGSSSGSPPLRRRQRPRARQAQAGPRKERSGSSASGSPGPLPPPGYKTFYFSLEPPQVVHRDASPHVPETLVRTRVRKRVKTRRRVEPQVSAPPATPPPANNGNATASGSNSDSPSGKLSIEDLEPFLHARLPVPSAPHAQDDLYPHLLGLDREILFRILHSLGVRDLEALALTCLPLNLFITQHAPLWRVKAHALDRALDDATRPPAPPTHAPPSHADLLSGSQSGTPTSDSGSDEYDYSGYDEYDEPDSDGLLSPKAAAALQIRELKTQVQQLQADLVVERTAREHAVSRLEASGAQSGDSDDAQAVAVARTAELEAKVEAMHSAAEERDQRLLALASQLGAAKRVARELEAELVAANEAAAAREAELVAQLEAERNGRARAVAVAAATAEAAAADEEHLSATLDERLSAAHRARLNAEDAAASAEAEAAASRADADAAREAAARLTQEATVRDSQLASLRRMNTELEAVLVEMSGDAGGLGPRDVAVLRSSVASLRAAHSELSADAQELAALHAEALAQMGASLGALAASHDNELVSLRSSLASLVELVDVNDGASSRPGSPSPANSEAVRAMMVIAQLEERNERLEAELEASRLLVSQHMAHLESQNAAQAVDQERLVALAARLAELEAELEETSVALAAETQRCVALENSSTSSQLAASYSLLQEQNEALENEHALVVRELQAERSAAATLSEELVALRTRAETAEEAVSREQAARTTAANEAEMELGAARVRIAELEDLAAELPALREAAVKVIELETQVLEVEAEVEAKAAKASEYKTKLKAKKKEVKALDKELAELREQHALESEEHVAALAAAQQAAEQRAAAAEAAAAAERESGKAAAAAALVDHMVEMAAAQAAASEMQAAAVATAVAEGEAAVAAIRDELLLSQSMLMTAESNGREEGEATAAATVAALRTEVFELAREADALRAERTKAEAEVVTVGKTVVELREQVAMMHKELIALSDAAEAAEASKAEAERLLSVRNDEVADKVAELETASQLMDQLRERLVGTVAKSREMESALRDVDHERTALRQRAAELDAKLAEERASATCPSAREEALAAELIQTKKALASRLQQLGEARSKVVRLSKRVSDGEAAATAREAHLESSVSALSHERDRLASACAESARKMTSLQARIDELEVVVGSGQLASSARMSEQLRAEAEARQAAEAALDSAQAELAHVQAEAREARELRREVALREEQLQRATALLNASRSPSPVQRVRTGDRHGHGVSTDDEKRLVLSYARYQDTLADGLVGDGSESVALMVRRLHELGWTRPQLEVVHALAADAGMLGDADSPGETEDMVVYGFAMHDVESGMPVAWQFYTPEGNNEHAPERLRYLTARVTGAVRFDLACAAFDAGAELGDGAASGAGGAGGAGVGDGGGPSGAGDGGGNAGGSAVGGSGGGGGGDDGDGGGGSGAGGASGGQGLDRRVIDVVARGAGQLGALGAVSEGDVDAVMGATGPLKLVGVSSGGFRLGGDGRLVPADAVVVWRRVNKVAFSLVVFADENMRAATTFLRTFSLILAEHFKSDKLTETPAELLARPDEVLTLLMYQLPCGQLMTTTVHTARHLKKEAEFLLNAGGK</sequence>
<dbReference type="PANTHER" id="PTHR16120:SF0">
    <property type="entry name" value="AP-5 COMPLEX SUBUNIT SIGMA-1"/>
    <property type="match status" value="1"/>
</dbReference>
<dbReference type="RefSeq" id="XP_013758978.1">
    <property type="nucleotide sequence ID" value="XM_013903524.1"/>
</dbReference>
<evidence type="ECO:0008006" key="5">
    <source>
        <dbReference type="Google" id="ProtNLM"/>
    </source>
</evidence>
<feature type="coiled-coil region" evidence="1">
    <location>
        <begin position="386"/>
        <end position="420"/>
    </location>
</feature>
<evidence type="ECO:0000313" key="3">
    <source>
        <dbReference type="EMBL" id="KNC47961.1"/>
    </source>
</evidence>
<feature type="region of interest" description="Disordered" evidence="2">
    <location>
        <begin position="1273"/>
        <end position="1295"/>
    </location>
</feature>
<feature type="coiled-coil region" evidence="1">
    <location>
        <begin position="969"/>
        <end position="1108"/>
    </location>
</feature>
<feature type="coiled-coil region" evidence="1">
    <location>
        <begin position="623"/>
        <end position="893"/>
    </location>
</feature>
<keyword evidence="4" id="KW-1185">Reference proteome</keyword>
<reference evidence="3 4" key="1">
    <citation type="submission" date="2010-05" db="EMBL/GenBank/DDBJ databases">
        <title>The Genome Sequence of Thecamonas trahens ATCC 50062.</title>
        <authorList>
            <consortium name="The Broad Institute Genome Sequencing Platform"/>
            <person name="Russ C."/>
            <person name="Cuomo C."/>
            <person name="Shea T."/>
            <person name="Young S.K."/>
            <person name="Zeng Q."/>
            <person name="Koehrsen M."/>
            <person name="Haas B."/>
            <person name="Borodovsky M."/>
            <person name="Guigo R."/>
            <person name="Alvarado L."/>
            <person name="Berlin A."/>
            <person name="Bochicchio J."/>
            <person name="Borenstein D."/>
            <person name="Chapman S."/>
            <person name="Chen Z."/>
            <person name="Freedman E."/>
            <person name="Gellesch M."/>
            <person name="Goldberg J."/>
            <person name="Griggs A."/>
            <person name="Gujja S."/>
            <person name="Heilman E."/>
            <person name="Heiman D."/>
            <person name="Hepburn T."/>
            <person name="Howarth C."/>
            <person name="Jen D."/>
            <person name="Larson L."/>
            <person name="Mehta T."/>
            <person name="Park D."/>
            <person name="Pearson M."/>
            <person name="Roberts A."/>
            <person name="Saif S."/>
            <person name="Shenoy N."/>
            <person name="Sisk P."/>
            <person name="Stolte C."/>
            <person name="Sykes S."/>
            <person name="Thomson T."/>
            <person name="Walk T."/>
            <person name="White J."/>
            <person name="Yandava C."/>
            <person name="Burger G."/>
            <person name="Gray M.W."/>
            <person name="Holland P.W.H."/>
            <person name="King N."/>
            <person name="Lang F.B.F."/>
            <person name="Roger A.J."/>
            <person name="Ruiz-Trillo I."/>
            <person name="Lander E."/>
            <person name="Nusbaum C."/>
        </authorList>
    </citation>
    <scope>NUCLEOTIDE SEQUENCE [LARGE SCALE GENOMIC DNA]</scope>
    <source>
        <strain evidence="3 4">ATCC 50062</strain>
    </source>
</reference>
<dbReference type="GO" id="GO:0000724">
    <property type="term" value="P:double-strand break repair via homologous recombination"/>
    <property type="evidence" value="ECO:0007669"/>
    <property type="project" value="InterPro"/>
</dbReference>
<dbReference type="PANTHER" id="PTHR16120">
    <property type="entry name" value="AP-5 COMPLEX SUBUNIT SIGMA-1"/>
    <property type="match status" value="1"/>
</dbReference>
<feature type="compositionally biased region" description="Acidic residues" evidence="2">
    <location>
        <begin position="285"/>
        <end position="302"/>
    </location>
</feature>
<evidence type="ECO:0000256" key="1">
    <source>
        <dbReference type="SAM" id="Coils"/>
    </source>
</evidence>
<dbReference type="GO" id="GO:0016197">
    <property type="term" value="P:endosomal transport"/>
    <property type="evidence" value="ECO:0007669"/>
    <property type="project" value="InterPro"/>
</dbReference>
<proteinExistence type="predicted"/>
<feature type="region of interest" description="Disordered" evidence="2">
    <location>
        <begin position="1446"/>
        <end position="1490"/>
    </location>
</feature>
<dbReference type="STRING" id="461836.A0A0L0D792"/>
<keyword evidence="1" id="KW-0175">Coiled coil</keyword>
<accession>A0A0L0D792</accession>
<dbReference type="GO" id="GO:0005829">
    <property type="term" value="C:cytosol"/>
    <property type="evidence" value="ECO:0007669"/>
    <property type="project" value="TreeGrafter"/>
</dbReference>
<feature type="compositionally biased region" description="Low complexity" evidence="2">
    <location>
        <begin position="152"/>
        <end position="163"/>
    </location>
</feature>
<dbReference type="Pfam" id="PF15001">
    <property type="entry name" value="AP-5_subunit_s1"/>
    <property type="match status" value="1"/>
</dbReference>
<feature type="region of interest" description="Disordered" evidence="2">
    <location>
        <begin position="252"/>
        <end position="305"/>
    </location>
</feature>
<feature type="compositionally biased region" description="Basic and acidic residues" evidence="2">
    <location>
        <begin position="1284"/>
        <end position="1295"/>
    </location>
</feature>
<evidence type="ECO:0000256" key="2">
    <source>
        <dbReference type="SAM" id="MobiDB-lite"/>
    </source>
</evidence>
<dbReference type="InterPro" id="IPR029392">
    <property type="entry name" value="AP-5_subunit_s1"/>
</dbReference>
<feature type="coiled-coil region" evidence="1">
    <location>
        <begin position="309"/>
        <end position="336"/>
    </location>
</feature>
<dbReference type="GO" id="GO:0030119">
    <property type="term" value="C:AP-type membrane coat adaptor complex"/>
    <property type="evidence" value="ECO:0007669"/>
    <property type="project" value="InterPro"/>
</dbReference>
<dbReference type="eggNOG" id="ENOG502SEHI">
    <property type="taxonomic scope" value="Eukaryota"/>
</dbReference>
<dbReference type="EMBL" id="GL349449">
    <property type="protein sequence ID" value="KNC47961.1"/>
    <property type="molecule type" value="Genomic_DNA"/>
</dbReference>
<evidence type="ECO:0000313" key="4">
    <source>
        <dbReference type="Proteomes" id="UP000054408"/>
    </source>
</evidence>
<dbReference type="OrthoDB" id="370698at2759"/>
<gene>
    <name evidence="3" type="ORF">AMSG_04195</name>
</gene>
<feature type="coiled-coil region" evidence="1">
    <location>
        <begin position="1183"/>
        <end position="1270"/>
    </location>
</feature>
<organism evidence="3 4">
    <name type="scientific">Thecamonas trahens ATCC 50062</name>
    <dbReference type="NCBI Taxonomy" id="461836"/>
    <lineage>
        <taxon>Eukaryota</taxon>
        <taxon>Apusozoa</taxon>
        <taxon>Apusomonadida</taxon>
        <taxon>Apusomonadidae</taxon>
        <taxon>Thecamonas</taxon>
    </lineage>
</organism>
<dbReference type="GeneID" id="25563749"/>
<name>A0A0L0D792_THETB</name>
<feature type="coiled-coil region" evidence="1">
    <location>
        <begin position="475"/>
        <end position="502"/>
    </location>
</feature>
<protein>
    <recommendedName>
        <fullName evidence="5">F-box domain-containing protein</fullName>
    </recommendedName>
</protein>
<dbReference type="Proteomes" id="UP000054408">
    <property type="component" value="Unassembled WGS sequence"/>
</dbReference>
<dbReference type="GO" id="GO:0005770">
    <property type="term" value="C:late endosome"/>
    <property type="evidence" value="ECO:0007669"/>
    <property type="project" value="TreeGrafter"/>
</dbReference>
<dbReference type="GO" id="GO:0005764">
    <property type="term" value="C:lysosome"/>
    <property type="evidence" value="ECO:0007669"/>
    <property type="project" value="TreeGrafter"/>
</dbReference>
<feature type="region of interest" description="Disordered" evidence="2">
    <location>
        <begin position="1"/>
        <end position="171"/>
    </location>
</feature>
<feature type="compositionally biased region" description="Basic residues" evidence="2">
    <location>
        <begin position="125"/>
        <end position="135"/>
    </location>
</feature>